<dbReference type="InterPro" id="IPR002048">
    <property type="entry name" value="EF_hand_dom"/>
</dbReference>
<dbReference type="SUPFAM" id="SSF47473">
    <property type="entry name" value="EF-hand"/>
    <property type="match status" value="1"/>
</dbReference>
<keyword evidence="3" id="KW-0106">Calcium</keyword>
<protein>
    <submittedName>
        <fullName evidence="9">CACNA1H protein</fullName>
    </submittedName>
</protein>
<dbReference type="Pfam" id="PF13499">
    <property type="entry name" value="EF-hand_7"/>
    <property type="match status" value="1"/>
</dbReference>
<dbReference type="AlphaFoldDB" id="A0A812KSS4"/>
<dbReference type="Proteomes" id="UP000604046">
    <property type="component" value="Unassembled WGS sequence"/>
</dbReference>
<feature type="domain" description="EF-hand" evidence="8">
    <location>
        <begin position="605"/>
        <end position="640"/>
    </location>
</feature>
<dbReference type="Gene3D" id="1.10.287.70">
    <property type="match status" value="1"/>
</dbReference>
<feature type="transmembrane region" description="Helical" evidence="7">
    <location>
        <begin position="482"/>
        <end position="504"/>
    </location>
</feature>
<feature type="non-terminal residue" evidence="9">
    <location>
        <position position="763"/>
    </location>
</feature>
<dbReference type="InterPro" id="IPR005821">
    <property type="entry name" value="Ion_trans_dom"/>
</dbReference>
<feature type="domain" description="EF-hand" evidence="8">
    <location>
        <begin position="645"/>
        <end position="680"/>
    </location>
</feature>
<dbReference type="GO" id="GO:0005248">
    <property type="term" value="F:voltage-gated sodium channel activity"/>
    <property type="evidence" value="ECO:0007669"/>
    <property type="project" value="TreeGrafter"/>
</dbReference>
<sequence length="763" mass="84384">FARLPKHHPRLETWRVSDLRKQSAFLVHGEPRQAQLTSQVMALATGQEVLQALEVAEALNVAHISAALKRCRQLREPEAASDILELMKSRGIRAILAVAVEMATLLNVSGQHEEALRWATLQHPLLEGSLGLAMNPLCYNEAMRAYGGSGNGSLDRWANRRPDSSSEENTESSLEDVLSRPQSAQVARPQELSGLSGLREEDTEAHCASPSGTPVQLQVDTGLGGLGHLKPPSPSSKAKLVAQKRMNMKGTKDSQSTTSLEGKGQKALKDLRDDVVVERTEEELVIDREEQLAEGYGLRAVSMRKAAGKGMDIEKFGPFRRFCHDLIVWNGFDTVIGLVIMLNGVTIGIQAQYSARIPRQAGCNPDCSGCLEGTVCLPSPVWIANIEWFFLVIYVTELSLRFFVFRLPVLRSNWVKLDCFLVLFAIVDVVLSQVDVGGELLQQLMLVRMFRLARLARAVRLLVMFQTLWMLVQGLLHSVMTLFWTFVMIINLVFIFAVLGMELISVDLTLPLDHPFNIAAERNFRSLLDASLILLQCFCWDSISGVYRPLIKHRLELFLYFMGVQLILAIALMNLVTAIMVEGSLAQADEDKEAKKAYASAKRTKQMGKLQDMFLELDEDGSGELSMEEIDNAPPAMRQNLMEIAGTEDIGSLFEMLDYDGSGTVGTEEFCDGIIKAANGVTPVEMSRLMKQNTDILHNSRSIICLLRGEEVDLGSLDGSDEEGNKPAPDSSPPKRRRSSVAFQQALAEGRADDIGDQMLGHC</sequence>
<evidence type="ECO:0000256" key="5">
    <source>
        <dbReference type="ARBA" id="ARBA00023136"/>
    </source>
</evidence>
<evidence type="ECO:0000256" key="2">
    <source>
        <dbReference type="ARBA" id="ARBA00022692"/>
    </source>
</evidence>
<keyword evidence="5 7" id="KW-0472">Membrane</keyword>
<dbReference type="InterPro" id="IPR018247">
    <property type="entry name" value="EF_Hand_1_Ca_BS"/>
</dbReference>
<dbReference type="InterPro" id="IPR027359">
    <property type="entry name" value="Volt_channel_dom_sf"/>
</dbReference>
<feature type="compositionally biased region" description="Acidic residues" evidence="6">
    <location>
        <begin position="165"/>
        <end position="174"/>
    </location>
</feature>
<dbReference type="SMART" id="SM00054">
    <property type="entry name" value="EFh"/>
    <property type="match status" value="2"/>
</dbReference>
<accession>A0A812KSS4</accession>
<dbReference type="OrthoDB" id="431647at2759"/>
<keyword evidence="4 7" id="KW-1133">Transmembrane helix</keyword>
<evidence type="ECO:0000313" key="9">
    <source>
        <dbReference type="EMBL" id="CAE7232821.1"/>
    </source>
</evidence>
<gene>
    <name evidence="9" type="primary">CACNA1H</name>
    <name evidence="9" type="ORF">SNAT2548_LOCUS9670</name>
</gene>
<dbReference type="PROSITE" id="PS00018">
    <property type="entry name" value="EF_HAND_1"/>
    <property type="match status" value="2"/>
</dbReference>
<dbReference type="Pfam" id="PF00520">
    <property type="entry name" value="Ion_trans"/>
    <property type="match status" value="1"/>
</dbReference>
<dbReference type="PROSITE" id="PS50222">
    <property type="entry name" value="EF_HAND_2"/>
    <property type="match status" value="2"/>
</dbReference>
<dbReference type="Gene3D" id="1.20.120.350">
    <property type="entry name" value="Voltage-gated potassium channels. Chain C"/>
    <property type="match status" value="1"/>
</dbReference>
<feature type="region of interest" description="Disordered" evidence="6">
    <location>
        <begin position="150"/>
        <end position="236"/>
    </location>
</feature>
<comment type="caution">
    <text evidence="9">The sequence shown here is derived from an EMBL/GenBank/DDBJ whole genome shotgun (WGS) entry which is preliminary data.</text>
</comment>
<dbReference type="PANTHER" id="PTHR10037:SF62">
    <property type="entry name" value="SODIUM CHANNEL PROTEIN 60E"/>
    <property type="match status" value="1"/>
</dbReference>
<evidence type="ECO:0000256" key="7">
    <source>
        <dbReference type="SAM" id="Phobius"/>
    </source>
</evidence>
<keyword evidence="10" id="KW-1185">Reference proteome</keyword>
<evidence type="ECO:0000256" key="6">
    <source>
        <dbReference type="SAM" id="MobiDB-lite"/>
    </source>
</evidence>
<dbReference type="InterPro" id="IPR043203">
    <property type="entry name" value="VGCC_Ca_Na"/>
</dbReference>
<evidence type="ECO:0000259" key="8">
    <source>
        <dbReference type="PROSITE" id="PS50222"/>
    </source>
</evidence>
<dbReference type="GO" id="GO:0005509">
    <property type="term" value="F:calcium ion binding"/>
    <property type="evidence" value="ECO:0007669"/>
    <property type="project" value="InterPro"/>
</dbReference>
<evidence type="ECO:0000313" key="10">
    <source>
        <dbReference type="Proteomes" id="UP000604046"/>
    </source>
</evidence>
<evidence type="ECO:0000256" key="3">
    <source>
        <dbReference type="ARBA" id="ARBA00022837"/>
    </source>
</evidence>
<dbReference type="CDD" id="cd00051">
    <property type="entry name" value="EFh"/>
    <property type="match status" value="1"/>
</dbReference>
<dbReference type="InterPro" id="IPR011992">
    <property type="entry name" value="EF-hand-dom_pair"/>
</dbReference>
<feature type="transmembrane region" description="Helical" evidence="7">
    <location>
        <begin position="326"/>
        <end position="349"/>
    </location>
</feature>
<keyword evidence="2 7" id="KW-0812">Transmembrane</keyword>
<reference evidence="9" key="1">
    <citation type="submission" date="2021-02" db="EMBL/GenBank/DDBJ databases">
        <authorList>
            <person name="Dougan E. K."/>
            <person name="Rhodes N."/>
            <person name="Thang M."/>
            <person name="Chan C."/>
        </authorList>
    </citation>
    <scope>NUCLEOTIDE SEQUENCE</scope>
</reference>
<evidence type="ECO:0000256" key="1">
    <source>
        <dbReference type="ARBA" id="ARBA00004141"/>
    </source>
</evidence>
<feature type="transmembrane region" description="Helical" evidence="7">
    <location>
        <begin position="557"/>
        <end position="581"/>
    </location>
</feature>
<feature type="region of interest" description="Disordered" evidence="6">
    <location>
        <begin position="715"/>
        <end position="743"/>
    </location>
</feature>
<feature type="compositionally biased region" description="Polar residues" evidence="6">
    <location>
        <begin position="210"/>
        <end position="219"/>
    </location>
</feature>
<dbReference type="Gene3D" id="1.10.238.10">
    <property type="entry name" value="EF-hand"/>
    <property type="match status" value="1"/>
</dbReference>
<dbReference type="SUPFAM" id="SSF81324">
    <property type="entry name" value="Voltage-gated potassium channels"/>
    <property type="match status" value="1"/>
</dbReference>
<proteinExistence type="predicted"/>
<comment type="subcellular location">
    <subcellularLocation>
        <location evidence="1">Membrane</location>
        <topology evidence="1">Multi-pass membrane protein</topology>
    </subcellularLocation>
</comment>
<dbReference type="GO" id="GO:0001518">
    <property type="term" value="C:voltage-gated sodium channel complex"/>
    <property type="evidence" value="ECO:0007669"/>
    <property type="project" value="TreeGrafter"/>
</dbReference>
<feature type="transmembrane region" description="Helical" evidence="7">
    <location>
        <begin position="455"/>
        <end position="476"/>
    </location>
</feature>
<evidence type="ECO:0000256" key="4">
    <source>
        <dbReference type="ARBA" id="ARBA00022989"/>
    </source>
</evidence>
<organism evidence="9 10">
    <name type="scientific">Symbiodinium natans</name>
    <dbReference type="NCBI Taxonomy" id="878477"/>
    <lineage>
        <taxon>Eukaryota</taxon>
        <taxon>Sar</taxon>
        <taxon>Alveolata</taxon>
        <taxon>Dinophyceae</taxon>
        <taxon>Suessiales</taxon>
        <taxon>Symbiodiniaceae</taxon>
        <taxon>Symbiodinium</taxon>
    </lineage>
</organism>
<dbReference type="EMBL" id="CAJNDS010000769">
    <property type="protein sequence ID" value="CAE7232821.1"/>
    <property type="molecule type" value="Genomic_DNA"/>
</dbReference>
<dbReference type="PANTHER" id="PTHR10037">
    <property type="entry name" value="VOLTAGE-GATED CATION CHANNEL CALCIUM AND SODIUM"/>
    <property type="match status" value="1"/>
</dbReference>
<name>A0A812KSS4_9DINO</name>